<comment type="caution">
    <text evidence="9">The sequence shown here is derived from an EMBL/GenBank/DDBJ whole genome shotgun (WGS) entry which is preliminary data.</text>
</comment>
<reference evidence="9" key="1">
    <citation type="submission" date="2023-06" db="EMBL/GenBank/DDBJ databases">
        <authorList>
            <person name="Delattre M."/>
        </authorList>
    </citation>
    <scope>NUCLEOTIDE SEQUENCE</scope>
    <source>
        <strain evidence="9">AF72</strain>
    </source>
</reference>
<dbReference type="CDD" id="cd00637">
    <property type="entry name" value="7tm_classA_rhodopsin-like"/>
    <property type="match status" value="1"/>
</dbReference>
<feature type="transmembrane region" description="Helical" evidence="7">
    <location>
        <begin position="146"/>
        <end position="174"/>
    </location>
</feature>
<keyword evidence="4 7" id="KW-1133">Transmembrane helix</keyword>
<feature type="transmembrane region" description="Helical" evidence="7">
    <location>
        <begin position="273"/>
        <end position="296"/>
    </location>
</feature>
<keyword evidence="3 7" id="KW-0812">Transmembrane</keyword>
<keyword evidence="5 7" id="KW-0472">Membrane</keyword>
<feature type="transmembrane region" description="Helical" evidence="7">
    <location>
        <begin position="229"/>
        <end position="252"/>
    </location>
</feature>
<sequence>MSPLVTLYDQLSETIGLFIAGSSQQEATAGGSLAAAMTGNIITEANSTDDILKVYHNATHHRSEAKPIAALVLGGLSLVALGLNLTLLIYILVNKLYHNFISSHFISHLCITNIFTIFIVIPMYAWTLWTGVNIWEESHYMCRIQTLLVCTVWTVMAAMHLCTAGVHLLTFARIHYEQLFGLAPKVICVLSWVISVLLALPAVTNGHIVVYDPNMRSCVWGHSDSAIKFLAYVLILGVFFPVLFSSYAYVRVLGILYHSPIVFQSIGLYKSRWLVYAFLITPFYQLPFYLVTTTGWWRVERDGSNVPIIAMCVAFTNVLISPVLYGASLFMMKEEDMTLTARAHKAGTAGYHQHHNIAAQAQLI</sequence>
<evidence type="ECO:0000256" key="4">
    <source>
        <dbReference type="ARBA" id="ARBA00022989"/>
    </source>
</evidence>
<dbReference type="PROSITE" id="PS50262">
    <property type="entry name" value="G_PROTEIN_RECEP_F1_2"/>
    <property type="match status" value="1"/>
</dbReference>
<dbReference type="GO" id="GO:0004930">
    <property type="term" value="F:G protein-coupled receptor activity"/>
    <property type="evidence" value="ECO:0007669"/>
    <property type="project" value="InterPro"/>
</dbReference>
<dbReference type="GO" id="GO:0005886">
    <property type="term" value="C:plasma membrane"/>
    <property type="evidence" value="ECO:0007669"/>
    <property type="project" value="UniProtKB-SubCell"/>
</dbReference>
<dbReference type="PRINTS" id="PR00237">
    <property type="entry name" value="GPCRRHODOPSN"/>
</dbReference>
<dbReference type="EMBL" id="CATQJA010002696">
    <property type="protein sequence ID" value="CAJ0584487.1"/>
    <property type="molecule type" value="Genomic_DNA"/>
</dbReference>
<dbReference type="SUPFAM" id="SSF81321">
    <property type="entry name" value="Family A G protein-coupled receptor-like"/>
    <property type="match status" value="1"/>
</dbReference>
<feature type="non-terminal residue" evidence="9">
    <location>
        <position position="1"/>
    </location>
</feature>
<dbReference type="InterPro" id="IPR017452">
    <property type="entry name" value="GPCR_Rhodpsn_7TM"/>
</dbReference>
<keyword evidence="6" id="KW-0675">Receptor</keyword>
<evidence type="ECO:0000256" key="6">
    <source>
        <dbReference type="ARBA" id="ARBA00023170"/>
    </source>
</evidence>
<evidence type="ECO:0000313" key="9">
    <source>
        <dbReference type="EMBL" id="CAJ0584487.1"/>
    </source>
</evidence>
<evidence type="ECO:0000313" key="10">
    <source>
        <dbReference type="Proteomes" id="UP001177023"/>
    </source>
</evidence>
<dbReference type="GO" id="GO:0042277">
    <property type="term" value="F:peptide binding"/>
    <property type="evidence" value="ECO:0007669"/>
    <property type="project" value="TreeGrafter"/>
</dbReference>
<dbReference type="PANTHER" id="PTHR24241">
    <property type="entry name" value="NEUROPEPTIDE RECEPTOR-RELATED G-PROTEIN COUPLED RECEPTOR"/>
    <property type="match status" value="1"/>
</dbReference>
<dbReference type="GO" id="GO:0032870">
    <property type="term" value="P:cellular response to hormone stimulus"/>
    <property type="evidence" value="ECO:0007669"/>
    <property type="project" value="TreeGrafter"/>
</dbReference>
<comment type="subcellular location">
    <subcellularLocation>
        <location evidence="1">Cell membrane</location>
        <topology evidence="1">Multi-pass membrane protein</topology>
    </subcellularLocation>
</comment>
<evidence type="ECO:0000259" key="8">
    <source>
        <dbReference type="PROSITE" id="PS50262"/>
    </source>
</evidence>
<proteinExistence type="predicted"/>
<dbReference type="AlphaFoldDB" id="A0AA36DC01"/>
<feature type="transmembrane region" description="Helical" evidence="7">
    <location>
        <begin position="68"/>
        <end position="93"/>
    </location>
</feature>
<feature type="transmembrane region" description="Helical" evidence="7">
    <location>
        <begin position="105"/>
        <end position="126"/>
    </location>
</feature>
<dbReference type="InterPro" id="IPR000276">
    <property type="entry name" value="GPCR_Rhodpsn"/>
</dbReference>
<evidence type="ECO:0000256" key="7">
    <source>
        <dbReference type="SAM" id="Phobius"/>
    </source>
</evidence>
<dbReference type="PANTHER" id="PTHR24241:SF76">
    <property type="entry name" value="NEUROPEPTIDE SIFAMIDE RECEPTOR"/>
    <property type="match status" value="1"/>
</dbReference>
<evidence type="ECO:0000256" key="1">
    <source>
        <dbReference type="ARBA" id="ARBA00004651"/>
    </source>
</evidence>
<dbReference type="Proteomes" id="UP001177023">
    <property type="component" value="Unassembled WGS sequence"/>
</dbReference>
<protein>
    <recommendedName>
        <fullName evidence="8">G-protein coupled receptors family 1 profile domain-containing protein</fullName>
    </recommendedName>
</protein>
<evidence type="ECO:0000256" key="3">
    <source>
        <dbReference type="ARBA" id="ARBA00022692"/>
    </source>
</evidence>
<name>A0AA36DC01_9BILA</name>
<organism evidence="9 10">
    <name type="scientific">Mesorhabditis spiculigera</name>
    <dbReference type="NCBI Taxonomy" id="96644"/>
    <lineage>
        <taxon>Eukaryota</taxon>
        <taxon>Metazoa</taxon>
        <taxon>Ecdysozoa</taxon>
        <taxon>Nematoda</taxon>
        <taxon>Chromadorea</taxon>
        <taxon>Rhabditida</taxon>
        <taxon>Rhabditina</taxon>
        <taxon>Rhabditomorpha</taxon>
        <taxon>Rhabditoidea</taxon>
        <taxon>Rhabditidae</taxon>
        <taxon>Mesorhabditinae</taxon>
        <taxon>Mesorhabditis</taxon>
    </lineage>
</organism>
<feature type="transmembrane region" description="Helical" evidence="7">
    <location>
        <begin position="308"/>
        <end position="332"/>
    </location>
</feature>
<evidence type="ECO:0000256" key="5">
    <source>
        <dbReference type="ARBA" id="ARBA00023136"/>
    </source>
</evidence>
<evidence type="ECO:0000256" key="2">
    <source>
        <dbReference type="ARBA" id="ARBA00022475"/>
    </source>
</evidence>
<feature type="transmembrane region" description="Helical" evidence="7">
    <location>
        <begin position="186"/>
        <end position="209"/>
    </location>
</feature>
<gene>
    <name evidence="9" type="ORF">MSPICULIGERA_LOCUS22540</name>
</gene>
<feature type="domain" description="G-protein coupled receptors family 1 profile" evidence="8">
    <location>
        <begin position="83"/>
        <end position="325"/>
    </location>
</feature>
<dbReference type="Gene3D" id="1.20.1070.10">
    <property type="entry name" value="Rhodopsin 7-helix transmembrane proteins"/>
    <property type="match status" value="1"/>
</dbReference>
<accession>A0AA36DC01</accession>
<keyword evidence="10" id="KW-1185">Reference proteome</keyword>
<keyword evidence="2" id="KW-1003">Cell membrane</keyword>